<dbReference type="Pfam" id="PF04542">
    <property type="entry name" value="Sigma70_r2"/>
    <property type="match status" value="1"/>
</dbReference>
<dbReference type="InterPro" id="IPR013324">
    <property type="entry name" value="RNA_pol_sigma_r3/r4-like"/>
</dbReference>
<reference evidence="5 6" key="1">
    <citation type="submission" date="2016-01" db="EMBL/GenBank/DDBJ databases">
        <authorList>
            <person name="Oliw E.H."/>
        </authorList>
    </citation>
    <scope>NUCLEOTIDE SEQUENCE [LARGE SCALE GENOMIC DNA]</scope>
    <source>
        <strain evidence="5 6">DY10</strain>
    </source>
</reference>
<dbReference type="InterPro" id="IPR014284">
    <property type="entry name" value="RNA_pol_sigma-70_dom"/>
</dbReference>
<dbReference type="PANTHER" id="PTHR47756">
    <property type="entry name" value="BLL6612 PROTEIN-RELATED"/>
    <property type="match status" value="1"/>
</dbReference>
<dbReference type="RefSeq" id="WP_077129880.1">
    <property type="nucleotide sequence ID" value="NZ_CP014263.1"/>
</dbReference>
<feature type="domain" description="DUF6596" evidence="4">
    <location>
        <begin position="189"/>
        <end position="291"/>
    </location>
</feature>
<dbReference type="InterPro" id="IPR013325">
    <property type="entry name" value="RNA_pol_sigma_r2"/>
</dbReference>
<comment type="similarity">
    <text evidence="1">Belongs to the sigma-70 factor family. ECF subfamily.</text>
</comment>
<name>A0A1P9WSU9_9BACT</name>
<dbReference type="GO" id="GO:0006352">
    <property type="term" value="P:DNA-templated transcription initiation"/>
    <property type="evidence" value="ECO:0007669"/>
    <property type="project" value="InterPro"/>
</dbReference>
<keyword evidence="1" id="KW-0805">Transcription regulation</keyword>
<dbReference type="KEGG" id="smon:AWR27_03250"/>
<dbReference type="GO" id="GO:0003677">
    <property type="term" value="F:DNA binding"/>
    <property type="evidence" value="ECO:0007669"/>
    <property type="project" value="UniProtKB-KW"/>
</dbReference>
<dbReference type="GO" id="GO:0016987">
    <property type="term" value="F:sigma factor activity"/>
    <property type="evidence" value="ECO:0007669"/>
    <property type="project" value="UniProtKB-KW"/>
</dbReference>
<dbReference type="PANTHER" id="PTHR47756:SF2">
    <property type="entry name" value="BLL6612 PROTEIN"/>
    <property type="match status" value="1"/>
</dbReference>
<dbReference type="InterPro" id="IPR046531">
    <property type="entry name" value="DUF6596"/>
</dbReference>
<dbReference type="NCBIfam" id="TIGR02937">
    <property type="entry name" value="sigma70-ECF"/>
    <property type="match status" value="1"/>
</dbReference>
<dbReference type="STRING" id="1178516.AWR27_03250"/>
<evidence type="ECO:0000259" key="2">
    <source>
        <dbReference type="Pfam" id="PF04542"/>
    </source>
</evidence>
<dbReference type="SUPFAM" id="SSF88659">
    <property type="entry name" value="Sigma3 and sigma4 domains of RNA polymerase sigma factors"/>
    <property type="match status" value="1"/>
</dbReference>
<keyword evidence="6" id="KW-1185">Reference proteome</keyword>
<gene>
    <name evidence="5" type="ORF">AWR27_03250</name>
</gene>
<dbReference type="InterPro" id="IPR000838">
    <property type="entry name" value="RNA_pol_sigma70_ECF_CS"/>
</dbReference>
<organism evidence="5 6">
    <name type="scientific">Spirosoma montaniterrae</name>
    <dbReference type="NCBI Taxonomy" id="1178516"/>
    <lineage>
        <taxon>Bacteria</taxon>
        <taxon>Pseudomonadati</taxon>
        <taxon>Bacteroidota</taxon>
        <taxon>Cytophagia</taxon>
        <taxon>Cytophagales</taxon>
        <taxon>Cytophagaceae</taxon>
        <taxon>Spirosoma</taxon>
    </lineage>
</organism>
<evidence type="ECO:0000313" key="5">
    <source>
        <dbReference type="EMBL" id="AQG78439.1"/>
    </source>
</evidence>
<dbReference type="InterPro" id="IPR007627">
    <property type="entry name" value="RNA_pol_sigma70_r2"/>
</dbReference>
<keyword evidence="1" id="KW-0238">DNA-binding</keyword>
<feature type="domain" description="RNA polymerase sigma-70 region 2" evidence="2">
    <location>
        <begin position="33"/>
        <end position="82"/>
    </location>
</feature>
<evidence type="ECO:0000313" key="6">
    <source>
        <dbReference type="Proteomes" id="UP000187941"/>
    </source>
</evidence>
<keyword evidence="1" id="KW-0804">Transcription</keyword>
<feature type="domain" description="RNA polymerase sigma factor 70 region 4 type 2" evidence="3">
    <location>
        <begin position="119"/>
        <end position="171"/>
    </location>
</feature>
<dbReference type="Pfam" id="PF20239">
    <property type="entry name" value="DUF6596"/>
    <property type="match status" value="1"/>
</dbReference>
<dbReference type="EMBL" id="CP014263">
    <property type="protein sequence ID" value="AQG78439.1"/>
    <property type="molecule type" value="Genomic_DNA"/>
</dbReference>
<accession>A0A1P9WSU9</accession>
<dbReference type="PROSITE" id="PS01063">
    <property type="entry name" value="SIGMA70_ECF"/>
    <property type="match status" value="1"/>
</dbReference>
<evidence type="ECO:0000256" key="1">
    <source>
        <dbReference type="RuleBase" id="RU000716"/>
    </source>
</evidence>
<dbReference type="OrthoDB" id="9780299at2"/>
<dbReference type="Gene3D" id="1.10.10.10">
    <property type="entry name" value="Winged helix-like DNA-binding domain superfamily/Winged helix DNA-binding domain"/>
    <property type="match status" value="1"/>
</dbReference>
<proteinExistence type="inferred from homology"/>
<dbReference type="Pfam" id="PF08281">
    <property type="entry name" value="Sigma70_r4_2"/>
    <property type="match status" value="1"/>
</dbReference>
<protein>
    <recommendedName>
        <fullName evidence="1">RNA polymerase sigma factor</fullName>
    </recommendedName>
</protein>
<evidence type="ECO:0000259" key="4">
    <source>
        <dbReference type="Pfam" id="PF20239"/>
    </source>
</evidence>
<evidence type="ECO:0000259" key="3">
    <source>
        <dbReference type="Pfam" id="PF08281"/>
    </source>
</evidence>
<dbReference type="AlphaFoldDB" id="A0A1P9WSU9"/>
<dbReference type="Gene3D" id="1.10.1740.10">
    <property type="match status" value="1"/>
</dbReference>
<sequence>MCEPQNSSQLVEHFFRQEAGRMASVLTCWLGFGRLGLAEDIVQDTLMQALHAWPAQGIPDNPRAWLYRVAKNRALDVLRREKQLRHVGDDQLSEFTETDAPDMERLFFDDELNDSQLRMLFACCHPALSAEAQQAMCLKILCGLSVREIAHAFLTAPDTIEKRLYRAKERIRQNNIELAVPAGVSLTSRLNSVLRSVYLLFNEGYASHQPDELIRYDLCAEALRLARLLTEHPRTSVPATYALLALLCFQAARFKARHTSTDDIILLAHQDRSLWDRDLIDRGQYYLNRAATGNQLTDYHLEAAIAACHSMAPTYETTNWPQILHYYDLLLVCKPSPVVALNRAVALARVAGPLQALADVTNLTGLDHSQYYHAVLGDLYAENQQPEPARHHYRRAQQLTFSLAEKTLLERKVASL</sequence>
<dbReference type="SUPFAM" id="SSF88946">
    <property type="entry name" value="Sigma2 domain of RNA polymerase sigma factors"/>
    <property type="match status" value="1"/>
</dbReference>
<dbReference type="InterPro" id="IPR036388">
    <property type="entry name" value="WH-like_DNA-bd_sf"/>
</dbReference>
<keyword evidence="1" id="KW-0731">Sigma factor</keyword>
<dbReference type="InterPro" id="IPR013249">
    <property type="entry name" value="RNA_pol_sigma70_r4_t2"/>
</dbReference>
<dbReference type="Proteomes" id="UP000187941">
    <property type="component" value="Chromosome"/>
</dbReference>